<gene>
    <name evidence="3" type="ORF">HF577_25395</name>
</gene>
<keyword evidence="4" id="KW-1185">Reference proteome</keyword>
<proteinExistence type="predicted"/>
<dbReference type="Proteomes" id="UP001296706">
    <property type="component" value="Unassembled WGS sequence"/>
</dbReference>
<feature type="region of interest" description="Disordered" evidence="1">
    <location>
        <begin position="118"/>
        <end position="137"/>
    </location>
</feature>
<reference evidence="3 4" key="1">
    <citation type="submission" date="2020-04" db="EMBL/GenBank/DDBJ databases">
        <authorList>
            <person name="Klaysubun C."/>
            <person name="Duangmal K."/>
            <person name="Lipun K."/>
        </authorList>
    </citation>
    <scope>NUCLEOTIDE SEQUENCE [LARGE SCALE GENOMIC DNA]</scope>
    <source>
        <strain evidence="3 4">JCM 11839</strain>
    </source>
</reference>
<dbReference type="PROSITE" id="PS50801">
    <property type="entry name" value="STAS"/>
    <property type="match status" value="1"/>
</dbReference>
<dbReference type="CDD" id="cd07043">
    <property type="entry name" value="STAS_anti-anti-sigma_factors"/>
    <property type="match status" value="1"/>
</dbReference>
<evidence type="ECO:0000313" key="4">
    <source>
        <dbReference type="Proteomes" id="UP001296706"/>
    </source>
</evidence>
<comment type="caution">
    <text evidence="3">The sequence shown here is derived from an EMBL/GenBank/DDBJ whole genome shotgun (WGS) entry which is preliminary data.</text>
</comment>
<accession>A0ABX1RMH4</accession>
<name>A0ABX1RMH4_9PSEU</name>
<dbReference type="Gene3D" id="3.30.750.24">
    <property type="entry name" value="STAS domain"/>
    <property type="match status" value="1"/>
</dbReference>
<dbReference type="Pfam" id="PF13466">
    <property type="entry name" value="STAS_2"/>
    <property type="match status" value="1"/>
</dbReference>
<evidence type="ECO:0000259" key="2">
    <source>
        <dbReference type="PROSITE" id="PS50801"/>
    </source>
</evidence>
<evidence type="ECO:0000313" key="3">
    <source>
        <dbReference type="EMBL" id="NMH80411.1"/>
    </source>
</evidence>
<feature type="domain" description="STAS" evidence="2">
    <location>
        <begin position="32"/>
        <end position="111"/>
    </location>
</feature>
<protein>
    <submittedName>
        <fullName evidence="3">STAS domain-containing protein</fullName>
    </submittedName>
</protein>
<evidence type="ECO:0000256" key="1">
    <source>
        <dbReference type="SAM" id="MobiDB-lite"/>
    </source>
</evidence>
<dbReference type="InterPro" id="IPR036513">
    <property type="entry name" value="STAS_dom_sf"/>
</dbReference>
<dbReference type="RefSeq" id="WP_169398466.1">
    <property type="nucleotide sequence ID" value="NZ_BAAAJH010000005.1"/>
</dbReference>
<dbReference type="InterPro" id="IPR002645">
    <property type="entry name" value="STAS_dom"/>
</dbReference>
<organism evidence="3 4">
    <name type="scientific">Pseudonocardia xinjiangensis</name>
    <dbReference type="NCBI Taxonomy" id="75289"/>
    <lineage>
        <taxon>Bacteria</taxon>
        <taxon>Bacillati</taxon>
        <taxon>Actinomycetota</taxon>
        <taxon>Actinomycetes</taxon>
        <taxon>Pseudonocardiales</taxon>
        <taxon>Pseudonocardiaceae</taxon>
        <taxon>Pseudonocardia</taxon>
    </lineage>
</organism>
<dbReference type="EMBL" id="JAAXKY010000100">
    <property type="protein sequence ID" value="NMH80411.1"/>
    <property type="molecule type" value="Genomic_DNA"/>
</dbReference>
<sequence>MNPRHPLLGRPGRADAHLRVAVHQHTGAGFALSVEGVLERATAPALAGCLHRLLAVARPPESVAVDLARVTFIDVCGLKVLLDAARCAIERGCSLRLTDCSRPALRLVRMATAFDVPEGPAPRPDGSARAGFPLVSV</sequence>
<dbReference type="InterPro" id="IPR058548">
    <property type="entry name" value="MlaB-like_STAS"/>
</dbReference>
<dbReference type="SUPFAM" id="SSF52091">
    <property type="entry name" value="SpoIIaa-like"/>
    <property type="match status" value="1"/>
</dbReference>